<dbReference type="InterPro" id="IPR017853">
    <property type="entry name" value="GH"/>
</dbReference>
<protein>
    <recommendedName>
        <fullName evidence="3">beta-N-acetylhexosaminidase</fullName>
        <ecNumber evidence="3">3.2.1.52</ecNumber>
    </recommendedName>
</protein>
<name>A0A5N5SS94_9CRUS</name>
<feature type="domain" description="Glycoside hydrolase family 20 catalytic" evidence="6">
    <location>
        <begin position="221"/>
        <end position="393"/>
    </location>
</feature>
<evidence type="ECO:0000313" key="7">
    <source>
        <dbReference type="EMBL" id="KAB7497051.1"/>
    </source>
</evidence>
<keyword evidence="5" id="KW-0812">Transmembrane</keyword>
<keyword evidence="8" id="KW-1185">Reference proteome</keyword>
<reference evidence="7 8" key="1">
    <citation type="journal article" date="2019" name="PLoS Biol.">
        <title>Sex chromosomes control vertical transmission of feminizing Wolbachia symbionts in an isopod.</title>
        <authorList>
            <person name="Becking T."/>
            <person name="Chebbi M.A."/>
            <person name="Giraud I."/>
            <person name="Moumen B."/>
            <person name="Laverre T."/>
            <person name="Caubet Y."/>
            <person name="Peccoud J."/>
            <person name="Gilbert C."/>
            <person name="Cordaux R."/>
        </authorList>
    </citation>
    <scope>NUCLEOTIDE SEQUENCE [LARGE SCALE GENOMIC DNA]</scope>
    <source>
        <strain evidence="7">ANa2</strain>
        <tissue evidence="7">Whole body excluding digestive tract and cuticle</tissue>
    </source>
</reference>
<keyword evidence="5" id="KW-0472">Membrane</keyword>
<evidence type="ECO:0000256" key="5">
    <source>
        <dbReference type="SAM" id="Phobius"/>
    </source>
</evidence>
<dbReference type="OrthoDB" id="10023921at2759"/>
<keyword evidence="4" id="KW-0378">Hydrolase</keyword>
<dbReference type="PANTHER" id="PTHR21040">
    <property type="entry name" value="BCDNA.GH04120"/>
    <property type="match status" value="1"/>
</dbReference>
<feature type="transmembrane region" description="Helical" evidence="5">
    <location>
        <begin position="20"/>
        <end position="38"/>
    </location>
</feature>
<accession>A0A5N5SS94</accession>
<dbReference type="GO" id="GO:0004563">
    <property type="term" value="F:beta-N-acetylhexosaminidase activity"/>
    <property type="evidence" value="ECO:0007669"/>
    <property type="project" value="UniProtKB-EC"/>
</dbReference>
<keyword evidence="5" id="KW-1133">Transmembrane helix</keyword>
<evidence type="ECO:0000256" key="2">
    <source>
        <dbReference type="ARBA" id="ARBA00006285"/>
    </source>
</evidence>
<dbReference type="EMBL" id="SEYY01020754">
    <property type="protein sequence ID" value="KAB7497051.1"/>
    <property type="molecule type" value="Genomic_DNA"/>
</dbReference>
<evidence type="ECO:0000259" key="6">
    <source>
        <dbReference type="Pfam" id="PF00728"/>
    </source>
</evidence>
<organism evidence="7 8">
    <name type="scientific">Armadillidium nasatum</name>
    <dbReference type="NCBI Taxonomy" id="96803"/>
    <lineage>
        <taxon>Eukaryota</taxon>
        <taxon>Metazoa</taxon>
        <taxon>Ecdysozoa</taxon>
        <taxon>Arthropoda</taxon>
        <taxon>Crustacea</taxon>
        <taxon>Multicrustacea</taxon>
        <taxon>Malacostraca</taxon>
        <taxon>Eumalacostraca</taxon>
        <taxon>Peracarida</taxon>
        <taxon>Isopoda</taxon>
        <taxon>Oniscidea</taxon>
        <taxon>Crinocheta</taxon>
        <taxon>Armadillidiidae</taxon>
        <taxon>Armadillidium</taxon>
    </lineage>
</organism>
<comment type="caution">
    <text evidence="7">The sequence shown here is derived from an EMBL/GenBank/DDBJ whole genome shotgun (WGS) entry which is preliminary data.</text>
</comment>
<evidence type="ECO:0000256" key="4">
    <source>
        <dbReference type="ARBA" id="ARBA00022801"/>
    </source>
</evidence>
<evidence type="ECO:0000313" key="8">
    <source>
        <dbReference type="Proteomes" id="UP000326759"/>
    </source>
</evidence>
<dbReference type="InterPro" id="IPR038901">
    <property type="entry name" value="HEXDC-like"/>
</dbReference>
<sequence length="702" mass="81461">MLFRSCAGRVSIGAWRSRKYVLWSVCLMALIFLLYVQYTPNSMIGLVNDPQQHRTLHSFRRQRQDSYKKPPKVSFIDNDYIRHNNEREENVNELPNKLVPPQHLPGDADVARNSLMRDGFAVDKSQNVEQKYDVPQIVEKSNVARFPEPVVPNKIDRQEDIYAGQAAAEWNGGSYRYNGFGEPVYNHGNRPNYIPKQRVIHLDLKGAPPLVSMYKTLIPWLSQYGATAILMEYEDMFPWEGSLSPLAAKNHYSKEDVREFLSLCKENNLEVIPLVQTFGHLEYALKRPSYSHLREVPEMPQAICPSKNESLMLVKSMIDQMMKLHKGLVRYLHIGCDEVYQLGECEKCRAKVREALFLEHVSKVAKYVRETYKVIPIIWHDMLTHVSEYLMKDYHIGELVEPMVWVYAEDVYRFVQPSTWSKFAEVFPTAWTASAFKGAFGEQSTVPNVQRHLDNNQNWLDVMASESTKFSAGFRGLVLTGWQRHDHFAVLCELIPSALPSLAINLITVSHGYFNETVLPKLYEALKCMQTPKYQTGLNLDSDPFLWDKFSWCFFPGSLIFKSTARLDATKKEVQAYIDKVTLQRAWITDYNRRHNYSSPMRIDEDLEELPSRIHAISLLIRTVKEALSEWYDEWTVGEWIEQHIWPLLDKMETLRKEAESMKLVKTWAARPLPLLPQLEAYGVREPKNKNDARRETPEGRT</sequence>
<dbReference type="InterPro" id="IPR015883">
    <property type="entry name" value="Glyco_hydro_20_cat"/>
</dbReference>
<gene>
    <name evidence="7" type="primary">HEXDC_3</name>
    <name evidence="7" type="ORF">Anas_06558</name>
</gene>
<dbReference type="CDD" id="cd06565">
    <property type="entry name" value="GH20_GcnA-like"/>
    <property type="match status" value="1"/>
</dbReference>
<dbReference type="GO" id="GO:0005975">
    <property type="term" value="P:carbohydrate metabolic process"/>
    <property type="evidence" value="ECO:0007669"/>
    <property type="project" value="InterPro"/>
</dbReference>
<evidence type="ECO:0000256" key="1">
    <source>
        <dbReference type="ARBA" id="ARBA00001231"/>
    </source>
</evidence>
<dbReference type="Proteomes" id="UP000326759">
    <property type="component" value="Unassembled WGS sequence"/>
</dbReference>
<comment type="similarity">
    <text evidence="2">Belongs to the glycosyl hydrolase 20 family.</text>
</comment>
<dbReference type="EC" id="3.2.1.52" evidence="3"/>
<dbReference type="SUPFAM" id="SSF51445">
    <property type="entry name" value="(Trans)glycosidases"/>
    <property type="match status" value="1"/>
</dbReference>
<evidence type="ECO:0000256" key="3">
    <source>
        <dbReference type="ARBA" id="ARBA00012663"/>
    </source>
</evidence>
<dbReference type="AlphaFoldDB" id="A0A5N5SS94"/>
<comment type="catalytic activity">
    <reaction evidence="1">
        <text>Hydrolysis of terminal non-reducing N-acetyl-D-hexosamine residues in N-acetyl-beta-D-hexosaminides.</text>
        <dbReference type="EC" id="3.2.1.52"/>
    </reaction>
</comment>
<dbReference type="Pfam" id="PF00728">
    <property type="entry name" value="Glyco_hydro_20"/>
    <property type="match status" value="1"/>
</dbReference>
<dbReference type="Gene3D" id="3.20.20.80">
    <property type="entry name" value="Glycosidases"/>
    <property type="match status" value="1"/>
</dbReference>
<proteinExistence type="inferred from homology"/>
<dbReference type="PANTHER" id="PTHR21040:SF8">
    <property type="entry name" value="BCDNA.GH04120"/>
    <property type="match status" value="1"/>
</dbReference>